<dbReference type="InterPro" id="IPR007714">
    <property type="entry name" value="CFA20_dom"/>
</dbReference>
<feature type="compositionally biased region" description="Pro residues" evidence="1">
    <location>
        <begin position="450"/>
        <end position="462"/>
    </location>
</feature>
<name>A0A830HBM1_9CHLO</name>
<organism evidence="3 4">
    <name type="scientific">Pycnococcus provasolii</name>
    <dbReference type="NCBI Taxonomy" id="41880"/>
    <lineage>
        <taxon>Eukaryota</taxon>
        <taxon>Viridiplantae</taxon>
        <taxon>Chlorophyta</taxon>
        <taxon>Pseudoscourfieldiophyceae</taxon>
        <taxon>Pseudoscourfieldiales</taxon>
        <taxon>Pycnococcaceae</taxon>
        <taxon>Pycnococcus</taxon>
    </lineage>
</organism>
<dbReference type="AlphaFoldDB" id="A0A830HBM1"/>
<feature type="compositionally biased region" description="Low complexity" evidence="1">
    <location>
        <begin position="407"/>
        <end position="419"/>
    </location>
</feature>
<dbReference type="EMBL" id="BNJQ01000007">
    <property type="protein sequence ID" value="GHP04474.1"/>
    <property type="molecule type" value="Genomic_DNA"/>
</dbReference>
<accession>A0A830HBM1</accession>
<feature type="compositionally biased region" description="Low complexity" evidence="1">
    <location>
        <begin position="507"/>
        <end position="586"/>
    </location>
</feature>
<feature type="region of interest" description="Disordered" evidence="1">
    <location>
        <begin position="334"/>
        <end position="359"/>
    </location>
</feature>
<protein>
    <recommendedName>
        <fullName evidence="2">CFA20 domain-containing protein</fullName>
    </recommendedName>
</protein>
<evidence type="ECO:0000259" key="2">
    <source>
        <dbReference type="Pfam" id="PF05018"/>
    </source>
</evidence>
<feature type="domain" description="CFA20" evidence="2">
    <location>
        <begin position="13"/>
        <end position="173"/>
    </location>
</feature>
<feature type="region of interest" description="Disordered" evidence="1">
    <location>
        <begin position="281"/>
        <end position="321"/>
    </location>
</feature>
<reference evidence="3" key="1">
    <citation type="submission" date="2020-10" db="EMBL/GenBank/DDBJ databases">
        <title>Unveiling of a novel bifunctional photoreceptor, Dualchrome1, isolated from a cosmopolitan green alga.</title>
        <authorList>
            <person name="Suzuki S."/>
            <person name="Kawachi M."/>
        </authorList>
    </citation>
    <scope>NUCLEOTIDE SEQUENCE</scope>
    <source>
        <strain evidence="3">NIES 2893</strain>
    </source>
</reference>
<comment type="caution">
    <text evidence="3">The sequence shown here is derived from an EMBL/GenBank/DDBJ whole genome shotgun (WGS) entry which is preliminary data.</text>
</comment>
<gene>
    <name evidence="3" type="ORF">PPROV_000322800</name>
</gene>
<dbReference type="PANTHER" id="PTHR12458">
    <property type="entry name" value="ORF PROTEIN"/>
    <property type="match status" value="1"/>
</dbReference>
<feature type="compositionally biased region" description="Low complexity" evidence="1">
    <location>
        <begin position="335"/>
        <end position="352"/>
    </location>
</feature>
<keyword evidence="4" id="KW-1185">Reference proteome</keyword>
<dbReference type="OrthoDB" id="2020677at2759"/>
<dbReference type="Proteomes" id="UP000660262">
    <property type="component" value="Unassembled WGS sequence"/>
</dbReference>
<sequence>MANWPERQGGAAFEVFCTQGRTPLANWRVAGPRGALKKTYVKAVRGYVYVLAGTGATRLCLPGESHRTCLLSQRYFVLQVLVPSGSAFSFELGVASETGERRRLFFSTAFNEAKVTTLHCQLPLGPHLPRDQWMNLCVDVTALASRGFPGWKHRCVEGVVLSPAVHIRKAFTLRSPPLDALPVNAAAADGAALRAAMCEPIPRGLCFPPGLKSCSVMLDATCLSRSNAEQQPDGVAAEADGLDGENASGLAGAYRGGGSFSARAAGSHGLSAHLAFGSRWPQGPPSVTAEGGSRARLPTSFGSPPRGVAMTASFSSPPAGITLAQRSPLRANVENQQQHNHNHNHQQQQQQHDGFGSADADGFSVVVSVDADAGIGPARGGSFSARAGSLSGFGPFGSRWQTQGADSAAAAAAASSSRSSRGRLPTSFGSPPRERLPTSFGSPSSQQANPSPPQPSASPPQPSASSPGRQRPLPPRRILPEDAPLKVQAEASRQSRGTRVAWRPRRLPSLSSDDDSALTAAPAGSTSPATSTPAAATSPAAIAPAAPMSPATTAPAIHPPAYDASAYQPPSQQPESSSAPELAPALAPAPAPAPALAPAPRDADGTDVELMYDPVLQAYFDPRTNRFFTAVT</sequence>
<proteinExistence type="predicted"/>
<dbReference type="Pfam" id="PF05018">
    <property type="entry name" value="CFA20_dom"/>
    <property type="match status" value="1"/>
</dbReference>
<feature type="compositionally biased region" description="Pro residues" evidence="1">
    <location>
        <begin position="587"/>
        <end position="597"/>
    </location>
</feature>
<dbReference type="InterPro" id="IPR040441">
    <property type="entry name" value="CFA20/CFAP20DC"/>
</dbReference>
<feature type="region of interest" description="Disordered" evidence="1">
    <location>
        <begin position="404"/>
        <end position="606"/>
    </location>
</feature>
<evidence type="ECO:0000256" key="1">
    <source>
        <dbReference type="SAM" id="MobiDB-lite"/>
    </source>
</evidence>
<evidence type="ECO:0000313" key="3">
    <source>
        <dbReference type="EMBL" id="GHP04474.1"/>
    </source>
</evidence>
<evidence type="ECO:0000313" key="4">
    <source>
        <dbReference type="Proteomes" id="UP000660262"/>
    </source>
</evidence>